<sequence length="274" mass="29744">MKFLIASPGPRAAKPPSMMNWEHSSIRGVNRNIGYSEESTCLCLCGSGSAGKIMEYEQRGPAPPKVKPTAKSFSPTTMAAGAGPKFVNINFFRMSDYLLSALRTTQAKWTGAKFVNNSSWLGHAVAKGAERPERAGACRHSSKTHHDEGLNPRQGGLVTIEESLCCHITPEYPSQPSPQSRSSRGGDLGEKGDHKITEWFGLGRTLKTISFPPPAMGRDIFHYPRLLQAPSNLAWDTSRDGAATDALSDLCQGLSTLTVTVTFLLVLCVFVRHP</sequence>
<dbReference type="EMBL" id="QRBI01000152">
    <property type="protein sequence ID" value="RMB98546.1"/>
    <property type="molecule type" value="Genomic_DNA"/>
</dbReference>
<name>A0A3M0JUE9_HIRRU</name>
<protein>
    <submittedName>
        <fullName evidence="1">Uncharacterized protein</fullName>
    </submittedName>
</protein>
<evidence type="ECO:0000313" key="1">
    <source>
        <dbReference type="EMBL" id="RMB98546.1"/>
    </source>
</evidence>
<dbReference type="AlphaFoldDB" id="A0A3M0JUE9"/>
<accession>A0A3M0JUE9</accession>
<proteinExistence type="predicted"/>
<dbReference type="OrthoDB" id="10258914at2759"/>
<gene>
    <name evidence="1" type="ORF">DUI87_24760</name>
</gene>
<organism evidence="1 2">
    <name type="scientific">Hirundo rustica rustica</name>
    <dbReference type="NCBI Taxonomy" id="333673"/>
    <lineage>
        <taxon>Eukaryota</taxon>
        <taxon>Metazoa</taxon>
        <taxon>Chordata</taxon>
        <taxon>Craniata</taxon>
        <taxon>Vertebrata</taxon>
        <taxon>Euteleostomi</taxon>
        <taxon>Archelosauria</taxon>
        <taxon>Archosauria</taxon>
        <taxon>Dinosauria</taxon>
        <taxon>Saurischia</taxon>
        <taxon>Theropoda</taxon>
        <taxon>Coelurosauria</taxon>
        <taxon>Aves</taxon>
        <taxon>Neognathae</taxon>
        <taxon>Neoaves</taxon>
        <taxon>Telluraves</taxon>
        <taxon>Australaves</taxon>
        <taxon>Passeriformes</taxon>
        <taxon>Sylvioidea</taxon>
        <taxon>Hirundinidae</taxon>
        <taxon>Hirundo</taxon>
    </lineage>
</organism>
<keyword evidence="2" id="KW-1185">Reference proteome</keyword>
<comment type="caution">
    <text evidence="1">The sequence shown here is derived from an EMBL/GenBank/DDBJ whole genome shotgun (WGS) entry which is preliminary data.</text>
</comment>
<evidence type="ECO:0000313" key="2">
    <source>
        <dbReference type="Proteomes" id="UP000269221"/>
    </source>
</evidence>
<reference evidence="1 2" key="1">
    <citation type="submission" date="2018-07" db="EMBL/GenBank/DDBJ databases">
        <title>A high quality draft genome assembly of the barn swallow (H. rustica rustica).</title>
        <authorList>
            <person name="Formenti G."/>
            <person name="Chiara M."/>
            <person name="Poveda L."/>
            <person name="Francoijs K.-J."/>
            <person name="Bonisoli-Alquati A."/>
            <person name="Canova L."/>
            <person name="Gianfranceschi L."/>
            <person name="Horner D.S."/>
            <person name="Saino N."/>
        </authorList>
    </citation>
    <scope>NUCLEOTIDE SEQUENCE [LARGE SCALE GENOMIC DNA]</scope>
    <source>
        <strain evidence="1">Chelidonia</strain>
        <tissue evidence="1">Blood</tissue>
    </source>
</reference>
<dbReference type="Proteomes" id="UP000269221">
    <property type="component" value="Unassembled WGS sequence"/>
</dbReference>